<gene>
    <name evidence="3" type="ORF">HALOF300_04474</name>
</gene>
<feature type="transmembrane region" description="Helical" evidence="1">
    <location>
        <begin position="40"/>
        <end position="61"/>
    </location>
</feature>
<reference evidence="3 4" key="1">
    <citation type="submission" date="2019-11" db="EMBL/GenBank/DDBJ databases">
        <authorList>
            <person name="Criscuolo A."/>
        </authorList>
    </citation>
    <scope>NUCLEOTIDE SEQUENCE [LARGE SCALE GENOMIC DNA]</scope>
    <source>
        <strain evidence="3">CIP111667</strain>
    </source>
</reference>
<evidence type="ECO:0000313" key="3">
    <source>
        <dbReference type="EMBL" id="VZO39777.1"/>
    </source>
</evidence>
<dbReference type="PANTHER" id="PTHR34351">
    <property type="entry name" value="SLR1927 PROTEIN-RELATED"/>
    <property type="match status" value="1"/>
</dbReference>
<accession>A0A7M4DQN3</accession>
<evidence type="ECO:0000313" key="4">
    <source>
        <dbReference type="Proteomes" id="UP000419743"/>
    </source>
</evidence>
<name>A0A7M4DQN3_9MICO</name>
<feature type="transmembrane region" description="Helical" evidence="1">
    <location>
        <begin position="67"/>
        <end position="87"/>
    </location>
</feature>
<keyword evidence="1" id="KW-1133">Transmembrane helix</keyword>
<dbReference type="InterPro" id="IPR002881">
    <property type="entry name" value="DUF58"/>
</dbReference>
<keyword evidence="4" id="KW-1185">Reference proteome</keyword>
<dbReference type="Proteomes" id="UP000419743">
    <property type="component" value="Unassembled WGS sequence"/>
</dbReference>
<evidence type="ECO:0000256" key="1">
    <source>
        <dbReference type="SAM" id="Phobius"/>
    </source>
</evidence>
<dbReference type="EMBL" id="CACRYJ010000063">
    <property type="protein sequence ID" value="VZO39777.1"/>
    <property type="molecule type" value="Genomic_DNA"/>
</dbReference>
<evidence type="ECO:0000259" key="2">
    <source>
        <dbReference type="Pfam" id="PF01882"/>
    </source>
</evidence>
<dbReference type="RefSeq" id="WP_156743081.1">
    <property type="nucleotide sequence ID" value="NZ_CACRYJ010000063.1"/>
</dbReference>
<dbReference type="AlphaFoldDB" id="A0A7M4DQN3"/>
<protein>
    <recommendedName>
        <fullName evidence="2">DUF58 domain-containing protein</fullName>
    </recommendedName>
</protein>
<proteinExistence type="predicted"/>
<organism evidence="3 4">
    <name type="scientific">Occultella aeris</name>
    <dbReference type="NCBI Taxonomy" id="2761496"/>
    <lineage>
        <taxon>Bacteria</taxon>
        <taxon>Bacillati</taxon>
        <taxon>Actinomycetota</taxon>
        <taxon>Actinomycetes</taxon>
        <taxon>Micrococcales</taxon>
        <taxon>Ruaniaceae</taxon>
        <taxon>Occultella</taxon>
    </lineage>
</organism>
<keyword evidence="1" id="KW-0472">Membrane</keyword>
<sequence>MSGFGTEGAPRSINSTTSSVTRVVAGLVTQVRRTSSVLTWITRAAWVVLGAGIVALVAGFSLNWIELIVLGAGFVFALLGAAIFAIGRHPYAISLRLREGRVVVGERAMGGIDIRNTSTSAVLPARIELPVGTTRASFALPGLPPEGEHDELFAIPTTRRGVIVVGPVSSVRGDPLGLIRRSVLWTEPEELYVHPRTIRMGGSAAGFLHDLEGRETREITNADLSFHALREYVPGDDRRYVHWRSSARTGTLMVRQFEETRRSHLVLAISAQERDYADPDEFELAISAVGSLGLQALNSEKQLTAMTSHEVLRTSAPRLFLDELTRLETVKSPTTVVEMARTITRDVLRATVAVLICGSSVSARDIRAAGAVLPVGVRALAIQARLGAEPSVHRLGSVTVLELGALEDLPRGFRKLER</sequence>
<keyword evidence="1" id="KW-0812">Transmembrane</keyword>
<dbReference type="Pfam" id="PF01882">
    <property type="entry name" value="DUF58"/>
    <property type="match status" value="1"/>
</dbReference>
<comment type="caution">
    <text evidence="3">The sequence shown here is derived from an EMBL/GenBank/DDBJ whole genome shotgun (WGS) entry which is preliminary data.</text>
</comment>
<dbReference type="PANTHER" id="PTHR34351:SF1">
    <property type="entry name" value="SLR1927 PROTEIN"/>
    <property type="match status" value="1"/>
</dbReference>
<feature type="domain" description="DUF58" evidence="2">
    <location>
        <begin position="229"/>
        <end position="311"/>
    </location>
</feature>